<organism evidence="1 2">
    <name type="scientific">Pseudoduganella buxea</name>
    <dbReference type="NCBI Taxonomy" id="1949069"/>
    <lineage>
        <taxon>Bacteria</taxon>
        <taxon>Pseudomonadati</taxon>
        <taxon>Pseudomonadota</taxon>
        <taxon>Betaproteobacteria</taxon>
        <taxon>Burkholderiales</taxon>
        <taxon>Oxalobacteraceae</taxon>
        <taxon>Telluria group</taxon>
        <taxon>Pseudoduganella</taxon>
    </lineage>
</organism>
<dbReference type="AlphaFoldDB" id="A0A6I3T2F0"/>
<evidence type="ECO:0000313" key="2">
    <source>
        <dbReference type="Proteomes" id="UP000430634"/>
    </source>
</evidence>
<dbReference type="RefSeq" id="WP_155472209.1">
    <property type="nucleotide sequence ID" value="NZ_BMKG01000038.1"/>
</dbReference>
<accession>A0A6I3T2F0</accession>
<reference evidence="1 2" key="1">
    <citation type="submission" date="2019-11" db="EMBL/GenBank/DDBJ databases">
        <title>Type strains purchased from KCTC, JCM and DSMZ.</title>
        <authorList>
            <person name="Lu H."/>
        </authorList>
    </citation>
    <scope>NUCLEOTIDE SEQUENCE [LARGE SCALE GENOMIC DNA]</scope>
    <source>
        <strain evidence="1 2">KCTC 52429</strain>
    </source>
</reference>
<proteinExistence type="predicted"/>
<protein>
    <submittedName>
        <fullName evidence="1">Uncharacterized protein</fullName>
    </submittedName>
</protein>
<name>A0A6I3T2F0_9BURK</name>
<comment type="caution">
    <text evidence="1">The sequence shown here is derived from an EMBL/GenBank/DDBJ whole genome shotgun (WGS) entry which is preliminary data.</text>
</comment>
<evidence type="ECO:0000313" key="1">
    <source>
        <dbReference type="EMBL" id="MTV54926.1"/>
    </source>
</evidence>
<sequence>MSRHYKFRVNSKISLGRTGCTAGCGIVGNHGIDLQTEFHEANRWQTIGHRSSSRPRLSAETPNSLIENLSVSDAKAIAALFSIYLNHPTTLSETPIRQWRVKGVHEWTDAVDDEDWNEICLNTSIFETRILYANRNLECELRRWVEYDGLPPPAFMEALIKLRSVFASTAAQVPPTPDSSKIPSISLSSTLLMQADRAV</sequence>
<dbReference type="Proteomes" id="UP000430634">
    <property type="component" value="Unassembled WGS sequence"/>
</dbReference>
<dbReference type="EMBL" id="WNKZ01000065">
    <property type="protein sequence ID" value="MTV54926.1"/>
    <property type="molecule type" value="Genomic_DNA"/>
</dbReference>
<gene>
    <name evidence="1" type="ORF">GM672_19540</name>
</gene>